<dbReference type="Gene3D" id="3.30.450.20">
    <property type="entry name" value="PAS domain"/>
    <property type="match status" value="1"/>
</dbReference>
<dbReference type="OrthoDB" id="447251at2759"/>
<gene>
    <name evidence="6" type="ORF">BLS_003454</name>
    <name evidence="7" type="ORF">EG328_003150</name>
</gene>
<evidence type="ECO:0000313" key="7">
    <source>
        <dbReference type="EMBL" id="KAE9975491.1"/>
    </source>
</evidence>
<dbReference type="PROSITE" id="PS50113">
    <property type="entry name" value="PAC"/>
    <property type="match status" value="1"/>
</dbReference>
<feature type="region of interest" description="Disordered" evidence="4">
    <location>
        <begin position="1"/>
        <end position="61"/>
    </location>
</feature>
<organism evidence="6 8">
    <name type="scientific">Venturia inaequalis</name>
    <name type="common">Apple scab fungus</name>
    <dbReference type="NCBI Taxonomy" id="5025"/>
    <lineage>
        <taxon>Eukaryota</taxon>
        <taxon>Fungi</taxon>
        <taxon>Dikarya</taxon>
        <taxon>Ascomycota</taxon>
        <taxon>Pezizomycotina</taxon>
        <taxon>Dothideomycetes</taxon>
        <taxon>Pleosporomycetidae</taxon>
        <taxon>Venturiales</taxon>
        <taxon>Venturiaceae</taxon>
        <taxon>Venturia</taxon>
    </lineage>
</organism>
<proteinExistence type="predicted"/>
<dbReference type="NCBIfam" id="TIGR00229">
    <property type="entry name" value="sensory_box"/>
    <property type="match status" value="1"/>
</dbReference>
<dbReference type="Proteomes" id="UP000433883">
    <property type="component" value="Unassembled WGS sequence"/>
</dbReference>
<comment type="caution">
    <text evidence="6">The sequence shown here is derived from an EMBL/GenBank/DDBJ whole genome shotgun (WGS) entry which is preliminary data.</text>
</comment>
<dbReference type="Proteomes" id="UP000447873">
    <property type="component" value="Unassembled WGS sequence"/>
</dbReference>
<protein>
    <recommendedName>
        <fullName evidence="5">PAC domain-containing protein</fullName>
    </recommendedName>
</protein>
<name>A0A8H3US54_VENIN</name>
<evidence type="ECO:0000256" key="4">
    <source>
        <dbReference type="SAM" id="MobiDB-lite"/>
    </source>
</evidence>
<dbReference type="SUPFAM" id="SSF55785">
    <property type="entry name" value="PYP-like sensor domain (PAS domain)"/>
    <property type="match status" value="1"/>
</dbReference>
<keyword evidence="1" id="KW-0285">Flavoprotein</keyword>
<evidence type="ECO:0000259" key="5">
    <source>
        <dbReference type="PROSITE" id="PS50113"/>
    </source>
</evidence>
<dbReference type="SMART" id="SM00086">
    <property type="entry name" value="PAC"/>
    <property type="match status" value="1"/>
</dbReference>
<evidence type="ECO:0000313" key="9">
    <source>
        <dbReference type="Proteomes" id="UP000447873"/>
    </source>
</evidence>
<keyword evidence="3" id="KW-0157">Chromophore</keyword>
<dbReference type="EMBL" id="WNWS01000193">
    <property type="protein sequence ID" value="KAE9975491.1"/>
    <property type="molecule type" value="Genomic_DNA"/>
</dbReference>
<dbReference type="AlphaFoldDB" id="A0A8H3US54"/>
<dbReference type="InterPro" id="IPR000700">
    <property type="entry name" value="PAS-assoc_C"/>
</dbReference>
<evidence type="ECO:0000256" key="3">
    <source>
        <dbReference type="ARBA" id="ARBA00022991"/>
    </source>
</evidence>
<feature type="region of interest" description="Disordered" evidence="4">
    <location>
        <begin position="367"/>
        <end position="388"/>
    </location>
</feature>
<dbReference type="Pfam" id="PF13426">
    <property type="entry name" value="PAS_9"/>
    <property type="match status" value="1"/>
</dbReference>
<dbReference type="CDD" id="cd00130">
    <property type="entry name" value="PAS"/>
    <property type="match status" value="1"/>
</dbReference>
<feature type="compositionally biased region" description="Polar residues" evidence="4">
    <location>
        <begin position="581"/>
        <end position="596"/>
    </location>
</feature>
<evidence type="ECO:0000256" key="1">
    <source>
        <dbReference type="ARBA" id="ARBA00022630"/>
    </source>
</evidence>
<dbReference type="InterPro" id="IPR000014">
    <property type="entry name" value="PAS"/>
</dbReference>
<accession>A0A8H3US54</accession>
<reference evidence="6 8" key="1">
    <citation type="submission" date="2019-11" db="EMBL/GenBank/DDBJ databases">
        <title>Venturia inaequalis Genome Resource.</title>
        <authorList>
            <person name="Lichtner F.J."/>
        </authorList>
    </citation>
    <scope>NUCLEOTIDE SEQUENCE [LARGE SCALE GENOMIC DNA]</scope>
    <source>
        <strain evidence="7 9">120213</strain>
        <strain evidence="6">Bline_iso_100314</strain>
    </source>
</reference>
<keyword evidence="2" id="KW-0288">FMN</keyword>
<evidence type="ECO:0000313" key="6">
    <source>
        <dbReference type="EMBL" id="KAE9973759.1"/>
    </source>
</evidence>
<evidence type="ECO:0000256" key="2">
    <source>
        <dbReference type="ARBA" id="ARBA00022643"/>
    </source>
</evidence>
<dbReference type="PANTHER" id="PTHR47429">
    <property type="entry name" value="PROTEIN TWIN LOV 1"/>
    <property type="match status" value="1"/>
</dbReference>
<feature type="region of interest" description="Disordered" evidence="4">
    <location>
        <begin position="608"/>
        <end position="641"/>
    </location>
</feature>
<dbReference type="PANTHER" id="PTHR47429:SF9">
    <property type="entry name" value="PAS DOMAIN-CONTAINING PROTEIN"/>
    <property type="match status" value="1"/>
</dbReference>
<dbReference type="EMBL" id="WNWQ01000224">
    <property type="protein sequence ID" value="KAE9973759.1"/>
    <property type="molecule type" value="Genomic_DNA"/>
</dbReference>
<dbReference type="InterPro" id="IPR001610">
    <property type="entry name" value="PAC"/>
</dbReference>
<dbReference type="InterPro" id="IPR035965">
    <property type="entry name" value="PAS-like_dom_sf"/>
</dbReference>
<dbReference type="GO" id="GO:0005634">
    <property type="term" value="C:nucleus"/>
    <property type="evidence" value="ECO:0007669"/>
    <property type="project" value="TreeGrafter"/>
</dbReference>
<evidence type="ECO:0000313" key="8">
    <source>
        <dbReference type="Proteomes" id="UP000433883"/>
    </source>
</evidence>
<sequence>MSTRSNLEGNPLALPKPPTPSNNDGFNFNLEDSHTQVPSDESEHDSDGNFDLKPPAPSVSVSNGETLAEQLFSAQHLNLILADRNLNTKFTSFLDKYLPRAKPTLARYQATQKAKAAIAYANAIVESLAEDNSPLRPKISAVLLDRNFEAESLKAREELVSDALPAYVTHRLVNVVTECLVKEVTGTNAPIMRELVPGLAEVYCLTDPAVQDNPIVYASEEFYRTTGYGRDYVIGRNCRFLQGPKSDHSSVKRLIDALATGKEVCETILNYRRDGTPFINLLMIAPLYDDKGRIRYFIGCQIDVTKLVEGGKGLDSMQRLISQQRSESRFGSLQKSSLDSLGELTRQFNAVELGVVRNADLNYADVKEDAPRSRPGTARRRLGTEDPVESERSLWPAASLGSSGRLPGVYQNYMLVRPFPSLRITFTSPAMRIPGLVQSRFMDRVGGAPHIRDGLLEALTQGVGVTAKISWLTHSKRETRGAASGKERWVHCTPLLGSDENVGVWMIVMIDKEETSGALRRETPTIPRPILMSPVNSPPPTPIAERISMAQRTPTAERMYSPIEIQSPKSMSNPKGRYSLMGSNGTRGLQGSSSDRYGSAKLYAQYLREEKSGPEQVRIDSATGSDSVYGDNESEAGVLDF</sequence>
<feature type="domain" description="PAC" evidence="5">
    <location>
        <begin position="262"/>
        <end position="316"/>
    </location>
</feature>
<feature type="region of interest" description="Disordered" evidence="4">
    <location>
        <begin position="553"/>
        <end position="596"/>
    </location>
</feature>